<proteinExistence type="predicted"/>
<dbReference type="Pfam" id="PF07912">
    <property type="entry name" value="ERp29_N"/>
    <property type="match status" value="1"/>
</dbReference>
<keyword evidence="2" id="KW-0732">Signal</keyword>
<organism evidence="4 5">
    <name type="scientific">Symbiodinium necroappetens</name>
    <dbReference type="NCBI Taxonomy" id="1628268"/>
    <lineage>
        <taxon>Eukaryota</taxon>
        <taxon>Sar</taxon>
        <taxon>Alveolata</taxon>
        <taxon>Dinophyceae</taxon>
        <taxon>Suessiales</taxon>
        <taxon>Symbiodiniaceae</taxon>
        <taxon>Symbiodinium</taxon>
    </lineage>
</organism>
<evidence type="ECO:0000313" key="4">
    <source>
        <dbReference type="EMBL" id="CAE7919412.1"/>
    </source>
</evidence>
<name>A0A813BRE8_9DINO</name>
<dbReference type="GO" id="GO:0005788">
    <property type="term" value="C:endoplasmic reticulum lumen"/>
    <property type="evidence" value="ECO:0007669"/>
    <property type="project" value="InterPro"/>
</dbReference>
<dbReference type="InterPro" id="IPR012883">
    <property type="entry name" value="ERp29_N"/>
</dbReference>
<dbReference type="InterPro" id="IPR016855">
    <property type="entry name" value="ERp29"/>
</dbReference>
<protein>
    <submittedName>
        <fullName evidence="4">ERP29 protein</fullName>
    </submittedName>
</protein>
<gene>
    <name evidence="4" type="primary">ERP29</name>
    <name evidence="4" type="ORF">SNEC2469_LOCUS31623</name>
</gene>
<accession>A0A813BRE8</accession>
<feature type="chain" id="PRO_5032559048" evidence="2">
    <location>
        <begin position="16"/>
        <end position="267"/>
    </location>
</feature>
<dbReference type="GO" id="GO:0009306">
    <property type="term" value="P:protein secretion"/>
    <property type="evidence" value="ECO:0007669"/>
    <property type="project" value="InterPro"/>
</dbReference>
<dbReference type="OrthoDB" id="428836at2759"/>
<reference evidence="4" key="1">
    <citation type="submission" date="2021-02" db="EMBL/GenBank/DDBJ databases">
        <authorList>
            <person name="Dougan E. K."/>
            <person name="Rhodes N."/>
            <person name="Thang M."/>
            <person name="Chan C."/>
        </authorList>
    </citation>
    <scope>NUCLEOTIDE SEQUENCE</scope>
</reference>
<evidence type="ECO:0000256" key="1">
    <source>
        <dbReference type="ARBA" id="ARBA00022824"/>
    </source>
</evidence>
<feature type="domain" description="ERp29 N-terminal" evidence="3">
    <location>
        <begin position="19"/>
        <end position="140"/>
    </location>
</feature>
<dbReference type="InterPro" id="IPR036249">
    <property type="entry name" value="Thioredoxin-like_sf"/>
</dbReference>
<sequence length="267" mass="30109">MWRLVVIWALPAVAADYNVINLDNATFPLLVGRRGWPPVLVRFDREYPFGEKADAFKAVAAVVAKSSSSTLMASVGISTYGEKQNQDVARRFGLIPEDKEELQNSDMDKLFPKILYFKPGDLEGQLYNGKVTKAGLLKFLGIEEKTCDVLTGEFCNEEQKRQLTSLSGKSPEELGKLLETLTKRSAQTLKKEERKEVDGQLAVLKKVLKAQKKAKKQKPPWADFAPWRVLQRGTLRFAHNRLKRGAFRAAMEEPQQAPRRSLLQTSC</sequence>
<evidence type="ECO:0000313" key="5">
    <source>
        <dbReference type="Proteomes" id="UP000601435"/>
    </source>
</evidence>
<keyword evidence="1" id="KW-0256">Endoplasmic reticulum</keyword>
<dbReference type="SUPFAM" id="SSF52833">
    <property type="entry name" value="Thioredoxin-like"/>
    <property type="match status" value="1"/>
</dbReference>
<dbReference type="PANTHER" id="PTHR12211:SF0">
    <property type="entry name" value="ENDOPLASMIC RETICULUM RESIDENT PROTEIN 29"/>
    <property type="match status" value="1"/>
</dbReference>
<dbReference type="Gene3D" id="3.40.30.10">
    <property type="entry name" value="Glutaredoxin"/>
    <property type="match status" value="1"/>
</dbReference>
<dbReference type="Proteomes" id="UP000601435">
    <property type="component" value="Unassembled WGS sequence"/>
</dbReference>
<evidence type="ECO:0000259" key="3">
    <source>
        <dbReference type="Pfam" id="PF07912"/>
    </source>
</evidence>
<dbReference type="PANTHER" id="PTHR12211">
    <property type="entry name" value="ENDOPLASMIC RETICULUM PROTEIN ERP29"/>
    <property type="match status" value="1"/>
</dbReference>
<feature type="signal peptide" evidence="2">
    <location>
        <begin position="1"/>
        <end position="15"/>
    </location>
</feature>
<dbReference type="EMBL" id="CAJNJA010077141">
    <property type="protein sequence ID" value="CAE7919412.1"/>
    <property type="molecule type" value="Genomic_DNA"/>
</dbReference>
<dbReference type="AlphaFoldDB" id="A0A813BRE8"/>
<evidence type="ECO:0000256" key="2">
    <source>
        <dbReference type="SAM" id="SignalP"/>
    </source>
</evidence>
<comment type="caution">
    <text evidence="4">The sequence shown here is derived from an EMBL/GenBank/DDBJ whole genome shotgun (WGS) entry which is preliminary data.</text>
</comment>
<keyword evidence="5" id="KW-1185">Reference proteome</keyword>